<evidence type="ECO:0000256" key="2">
    <source>
        <dbReference type="ARBA" id="ARBA00022729"/>
    </source>
</evidence>
<dbReference type="RefSeq" id="XP_016445171.1">
    <property type="nucleotide sequence ID" value="XM_016589685.1"/>
</dbReference>
<organism evidence="4">
    <name type="scientific">Nicotiana tabacum</name>
    <name type="common">Common tobacco</name>
    <dbReference type="NCBI Taxonomy" id="4097"/>
    <lineage>
        <taxon>Eukaryota</taxon>
        <taxon>Viridiplantae</taxon>
        <taxon>Streptophyta</taxon>
        <taxon>Embryophyta</taxon>
        <taxon>Tracheophyta</taxon>
        <taxon>Spermatophyta</taxon>
        <taxon>Magnoliopsida</taxon>
        <taxon>eudicotyledons</taxon>
        <taxon>Gunneridae</taxon>
        <taxon>Pentapetalae</taxon>
        <taxon>asterids</taxon>
        <taxon>lamiids</taxon>
        <taxon>Solanales</taxon>
        <taxon>Solanaceae</taxon>
        <taxon>Nicotianoideae</taxon>
        <taxon>Nicotianeae</taxon>
        <taxon>Nicotiana</taxon>
    </lineage>
</organism>
<dbReference type="InterPro" id="IPR001087">
    <property type="entry name" value="GDSL"/>
</dbReference>
<dbReference type="PANTHER" id="PTHR45966">
    <property type="entry name" value="GDSL-LIKE LIPASE/ACYLHYDROLASE"/>
    <property type="match status" value="1"/>
</dbReference>
<proteinExistence type="inferred from homology"/>
<protein>
    <submittedName>
        <fullName evidence="4">GDSL esterase/lipase 2</fullName>
    </submittedName>
</protein>
<dbReference type="AlphaFoldDB" id="A0A1S3XYZ9"/>
<keyword evidence="3" id="KW-0175">Coiled coil</keyword>
<dbReference type="OrthoDB" id="1273412at2759"/>
<keyword evidence="2" id="KW-0732">Signal</keyword>
<dbReference type="InterPro" id="IPR035669">
    <property type="entry name" value="SGNH_plant_lipase-like"/>
</dbReference>
<evidence type="ECO:0000256" key="3">
    <source>
        <dbReference type="SAM" id="Coils"/>
    </source>
</evidence>
<comment type="similarity">
    <text evidence="1">Belongs to the 'GDSL' lipolytic enzyme family.</text>
</comment>
<feature type="coiled-coil region" evidence="3">
    <location>
        <begin position="115"/>
        <end position="180"/>
    </location>
</feature>
<dbReference type="STRING" id="4097.A0A1S3XYZ9"/>
<dbReference type="CDD" id="cd01837">
    <property type="entry name" value="SGNH_plant_lipase_like"/>
    <property type="match status" value="1"/>
</dbReference>
<accession>A0A1S3XYZ9</accession>
<evidence type="ECO:0000313" key="4">
    <source>
        <dbReference type="RefSeq" id="XP_016445171.1"/>
    </source>
</evidence>
<dbReference type="InterPro" id="IPR036514">
    <property type="entry name" value="SGNH_hydro_sf"/>
</dbReference>
<dbReference type="PaxDb" id="4097-A0A1S3XYZ9"/>
<reference evidence="4" key="1">
    <citation type="submission" date="2025-08" db="UniProtKB">
        <authorList>
            <consortium name="RefSeq"/>
        </authorList>
    </citation>
    <scope>IDENTIFICATION</scope>
</reference>
<dbReference type="SMR" id="A0A1S3XYZ9"/>
<gene>
    <name evidence="4" type="primary">LOC107770381</name>
</gene>
<dbReference type="Pfam" id="PF00657">
    <property type="entry name" value="Lipase_GDSL"/>
    <property type="match status" value="1"/>
</dbReference>
<dbReference type="SUPFAM" id="SSF52266">
    <property type="entry name" value="SGNH hydrolase"/>
    <property type="match status" value="1"/>
</dbReference>
<dbReference type="OMA" id="VYSCGGM"/>
<sequence length="499" mass="56324">MVNKVLLLSAKRHYITSKAYLFLMEALDAYTTINMPGIMIEHMKKVADFKEGNHGLPYGFLLTRVFEYFKVPLGRLAVGTQKQIFLMTTLEECEYIDKKGGVGSNSTISQLIDTQTTANEEIRRMETRNAILERQLSQAKEEPGSTSEKGVEVARLTAENADLRKQVKDLKEQLINEQRYERSALFVFGDSLFDPGNNNYINTTTQFQANWWPYEFVVLFLAEYAELPLIPSYFEIGKDGSIHGVNFASGGAGCLKETFRGFVIDLKTQLKYFKKVAKDLKKFGAKKSKQLLSNAVYIFSAGNNDYFEFPVTYSKEEYVKMVVGNLTSVLKGIYKKGGRKFAILSLAPLGCTPGSRALNFQQGNKSGNCLEELTNLAKLHNSALPKMLKQLEDKLPGFKYSLFDFFKVAIEIIDNPSKYGFKTSKSACCGTGPFRGIYSCGGKRQVKEYKLCKKVKDYMFFDSGHLTEVAYKQVAELLWNGTVDVVEPYNLKSFFDLST</sequence>
<dbReference type="KEGG" id="nta:107770381"/>
<evidence type="ECO:0000256" key="1">
    <source>
        <dbReference type="ARBA" id="ARBA00008668"/>
    </source>
</evidence>
<dbReference type="GO" id="GO:0016298">
    <property type="term" value="F:lipase activity"/>
    <property type="evidence" value="ECO:0000318"/>
    <property type="project" value="GO_Central"/>
</dbReference>
<dbReference type="Gene3D" id="3.40.50.1110">
    <property type="entry name" value="SGNH hydrolase"/>
    <property type="match status" value="1"/>
</dbReference>
<name>A0A1S3XYZ9_TOBAC</name>
<dbReference type="InterPro" id="IPR044552">
    <property type="entry name" value="GLIP1-5/GLL25"/>
</dbReference>
<dbReference type="PANTHER" id="PTHR45966:SF32">
    <property type="entry name" value="GDSL ESTERASE_LIPASE 2-LIKE"/>
    <property type="match status" value="1"/>
</dbReference>